<dbReference type="Proteomes" id="UP000216339">
    <property type="component" value="Unassembled WGS sequence"/>
</dbReference>
<dbReference type="EMBL" id="MQWD01000001">
    <property type="protein sequence ID" value="PAP78731.1"/>
    <property type="molecule type" value="Genomic_DNA"/>
</dbReference>
<comment type="caution">
    <text evidence="1">The sequence shown here is derived from an EMBL/GenBank/DDBJ whole genome shotgun (WGS) entry which is preliminary data.</text>
</comment>
<name>A0A271J5D1_9BACT</name>
<evidence type="ECO:0000313" key="2">
    <source>
        <dbReference type="Proteomes" id="UP000216339"/>
    </source>
</evidence>
<evidence type="ECO:0008006" key="3">
    <source>
        <dbReference type="Google" id="ProtNLM"/>
    </source>
</evidence>
<dbReference type="AlphaFoldDB" id="A0A271J5D1"/>
<dbReference type="InterPro" id="IPR032347">
    <property type="entry name" value="DUF4864"/>
</dbReference>
<reference evidence="1 2" key="1">
    <citation type="submission" date="2016-11" db="EMBL/GenBank/DDBJ databases">
        <title>Study of marine rhodopsin-containing bacteria.</title>
        <authorList>
            <person name="Yoshizawa S."/>
            <person name="Kumagai Y."/>
            <person name="Kogure K."/>
        </authorList>
    </citation>
    <scope>NUCLEOTIDE SEQUENCE [LARGE SCALE GENOMIC DNA]</scope>
    <source>
        <strain evidence="1 2">SAORIC-28</strain>
    </source>
</reference>
<proteinExistence type="predicted"/>
<dbReference type="PANTHER" id="PTHR35716">
    <property type="entry name" value="OS05G0574700 PROTEIN-RELATED"/>
    <property type="match status" value="1"/>
</dbReference>
<gene>
    <name evidence="1" type="ORF">BSZ37_09870</name>
</gene>
<keyword evidence="2" id="KW-1185">Reference proteome</keyword>
<sequence>MAGQADGGPEPSPDLTPAEVVRIQVEALQRNDDPSPDAGIETAFRFASPANQVATGPLDRFAAMVKGPVYGDMLDFARADFGRIAVEDDRAAQRVTLTHDDGRRAVYVFILSRQDGGLFDGCWMTDGVTRRPLPEATTTRI</sequence>
<organism evidence="1 2">
    <name type="scientific">Rubrivirga marina</name>
    <dbReference type="NCBI Taxonomy" id="1196024"/>
    <lineage>
        <taxon>Bacteria</taxon>
        <taxon>Pseudomonadati</taxon>
        <taxon>Rhodothermota</taxon>
        <taxon>Rhodothermia</taxon>
        <taxon>Rhodothermales</taxon>
        <taxon>Rubricoccaceae</taxon>
        <taxon>Rubrivirga</taxon>
    </lineage>
</organism>
<evidence type="ECO:0000313" key="1">
    <source>
        <dbReference type="EMBL" id="PAP78731.1"/>
    </source>
</evidence>
<accession>A0A271J5D1</accession>
<dbReference type="Pfam" id="PF16156">
    <property type="entry name" value="DUF4864"/>
    <property type="match status" value="1"/>
</dbReference>
<protein>
    <recommendedName>
        <fullName evidence="3">DUF4864 domain-containing protein</fullName>
    </recommendedName>
</protein>